<accession>A0AAI8VF74</accession>
<dbReference type="InterPro" id="IPR045518">
    <property type="entry name" value="2EXR"/>
</dbReference>
<dbReference type="AlphaFoldDB" id="A0AAI8VF74"/>
<keyword evidence="3" id="KW-1185">Reference proteome</keyword>
<protein>
    <submittedName>
        <fullName evidence="2">Uu.00g111930.m01.CDS01</fullName>
    </submittedName>
</protein>
<evidence type="ECO:0000259" key="1">
    <source>
        <dbReference type="Pfam" id="PF20150"/>
    </source>
</evidence>
<organism evidence="2 3">
    <name type="scientific">Anthostomella pinea</name>
    <dbReference type="NCBI Taxonomy" id="933095"/>
    <lineage>
        <taxon>Eukaryota</taxon>
        <taxon>Fungi</taxon>
        <taxon>Dikarya</taxon>
        <taxon>Ascomycota</taxon>
        <taxon>Pezizomycotina</taxon>
        <taxon>Sordariomycetes</taxon>
        <taxon>Xylariomycetidae</taxon>
        <taxon>Xylariales</taxon>
        <taxon>Xylariaceae</taxon>
        <taxon>Anthostomella</taxon>
    </lineage>
</organism>
<dbReference type="EMBL" id="CAUWAG010000006">
    <property type="protein sequence ID" value="CAJ2503799.1"/>
    <property type="molecule type" value="Genomic_DNA"/>
</dbReference>
<sequence>MVSASHAHPEPFNSTYPLAADFPKFGELPKELRLQIWESSLQRHRIIKVTLSPRELPQDEEQSRNCLGRAARCARYRDDVRGHQVLSKLLTVNSEARQAALQFYRVHVPCSFYHGDISEDRFLPFNPEFDFLHIRPGRGAESFAYLVHDLKTYDPLEVGLLNLAMDGDNIRALRKVEPSRLDAPTSRAFEDTMSKLRQFYYLCVENAGRVWLGYLSGVPAMRSRIAFHRSCPIWSKIPTFDLVPRDTRPCGGDLQRVFVGTCDPREMVIEWRQHLDRWGIRHRQGQIDYSVLISCKRPTKRIRGRDSARQWLREEQAEWEQGLEEVASSTRQGSRIGTTDSSEEIATPAVGFWLFPTKAIGPFPDTQELMEWNPKGKRVLDMMDHWPGLGLSHLP</sequence>
<name>A0AAI8VF74_9PEZI</name>
<reference evidence="2" key="1">
    <citation type="submission" date="2023-10" db="EMBL/GenBank/DDBJ databases">
        <authorList>
            <person name="Hackl T."/>
        </authorList>
    </citation>
    <scope>NUCLEOTIDE SEQUENCE</scope>
</reference>
<dbReference type="PANTHER" id="PTHR35910">
    <property type="entry name" value="2EXR DOMAIN-CONTAINING PROTEIN"/>
    <property type="match status" value="1"/>
</dbReference>
<comment type="caution">
    <text evidence="2">The sequence shown here is derived from an EMBL/GenBank/DDBJ whole genome shotgun (WGS) entry which is preliminary data.</text>
</comment>
<proteinExistence type="predicted"/>
<feature type="domain" description="2EXR" evidence="1">
    <location>
        <begin position="22"/>
        <end position="132"/>
    </location>
</feature>
<gene>
    <name evidence="2" type="ORF">KHLLAP_LOCUS4267</name>
</gene>
<evidence type="ECO:0000313" key="2">
    <source>
        <dbReference type="EMBL" id="CAJ2503799.1"/>
    </source>
</evidence>
<evidence type="ECO:0000313" key="3">
    <source>
        <dbReference type="Proteomes" id="UP001295740"/>
    </source>
</evidence>
<dbReference type="PANTHER" id="PTHR35910:SF1">
    <property type="entry name" value="2EXR DOMAIN-CONTAINING PROTEIN"/>
    <property type="match status" value="1"/>
</dbReference>
<dbReference type="Pfam" id="PF20150">
    <property type="entry name" value="2EXR"/>
    <property type="match status" value="1"/>
</dbReference>
<dbReference type="Proteomes" id="UP001295740">
    <property type="component" value="Unassembled WGS sequence"/>
</dbReference>